<proteinExistence type="inferred from homology"/>
<dbReference type="STRING" id="1855912.LuPra_03875"/>
<dbReference type="InterPro" id="IPR006135">
    <property type="entry name" value="T3SS_substrate_exporter"/>
</dbReference>
<keyword evidence="2" id="KW-0282">Flagellum</keyword>
<dbReference type="SUPFAM" id="SSF160544">
    <property type="entry name" value="EscU C-terminal domain-like"/>
    <property type="match status" value="1"/>
</dbReference>
<keyword evidence="3" id="KW-1185">Reference proteome</keyword>
<dbReference type="GO" id="GO:0009306">
    <property type="term" value="P:protein secretion"/>
    <property type="evidence" value="ECO:0007669"/>
    <property type="project" value="InterPro"/>
</dbReference>
<reference evidence="3" key="2">
    <citation type="submission" date="2016-04" db="EMBL/GenBank/DDBJ databases">
        <title>First Complete Genome Sequence of a Subdivision 6 Acidobacterium.</title>
        <authorList>
            <person name="Huang S."/>
            <person name="Vieira S."/>
            <person name="Bunk B."/>
            <person name="Riedel T."/>
            <person name="Sproeer C."/>
            <person name="Overmann J."/>
        </authorList>
    </citation>
    <scope>NUCLEOTIDE SEQUENCE [LARGE SCALE GENOMIC DNA]</scope>
    <source>
        <strain evidence="3">DSM 100886 HEG_-6_39</strain>
    </source>
</reference>
<dbReference type="PANTHER" id="PTHR30531:SF12">
    <property type="entry name" value="FLAGELLAR BIOSYNTHETIC PROTEIN FLHB"/>
    <property type="match status" value="1"/>
</dbReference>
<dbReference type="EMBL" id="CP015136">
    <property type="protein sequence ID" value="AMY10637.1"/>
    <property type="molecule type" value="Genomic_DNA"/>
</dbReference>
<dbReference type="Pfam" id="PF01312">
    <property type="entry name" value="Bac_export_2"/>
    <property type="match status" value="1"/>
</dbReference>
<keyword evidence="2" id="KW-0966">Cell projection</keyword>
<dbReference type="PANTHER" id="PTHR30531">
    <property type="entry name" value="FLAGELLAR BIOSYNTHETIC PROTEIN FLHB"/>
    <property type="match status" value="1"/>
</dbReference>
<dbReference type="InterPro" id="IPR029025">
    <property type="entry name" value="T3SS_substrate_exporter_C"/>
</dbReference>
<name>A0A143PPK8_LUTPR</name>
<dbReference type="PRINTS" id="PR00950">
    <property type="entry name" value="TYPE3IMSPROT"/>
</dbReference>
<accession>A0A143PPK8</accession>
<evidence type="ECO:0000256" key="1">
    <source>
        <dbReference type="ARBA" id="ARBA00010690"/>
    </source>
</evidence>
<gene>
    <name evidence="2" type="primary">flhB_2</name>
    <name evidence="2" type="ORF">LuPra_03875</name>
</gene>
<keyword evidence="2" id="KW-0969">Cilium</keyword>
<protein>
    <submittedName>
        <fullName evidence="2">Flagellar biosynthetic protein FlhB</fullName>
    </submittedName>
</protein>
<evidence type="ECO:0000313" key="3">
    <source>
        <dbReference type="Proteomes" id="UP000076079"/>
    </source>
</evidence>
<dbReference type="GO" id="GO:0005886">
    <property type="term" value="C:plasma membrane"/>
    <property type="evidence" value="ECO:0007669"/>
    <property type="project" value="TreeGrafter"/>
</dbReference>
<comment type="similarity">
    <text evidence="1">Belongs to the type III secretion exporter family.</text>
</comment>
<dbReference type="AlphaFoldDB" id="A0A143PPK8"/>
<dbReference type="Proteomes" id="UP000076079">
    <property type="component" value="Chromosome"/>
</dbReference>
<reference evidence="2 3" key="1">
    <citation type="journal article" date="2016" name="Genome Announc.">
        <title>First Complete Genome Sequence of a Subdivision 6 Acidobacterium Strain.</title>
        <authorList>
            <person name="Huang S."/>
            <person name="Vieira S."/>
            <person name="Bunk B."/>
            <person name="Riedel T."/>
            <person name="Sproer C."/>
            <person name="Overmann J."/>
        </authorList>
    </citation>
    <scope>NUCLEOTIDE SEQUENCE [LARGE SCALE GENOMIC DNA]</scope>
    <source>
        <strain evidence="3">DSM 100886 HEG_-6_39</strain>
    </source>
</reference>
<organism evidence="2 3">
    <name type="scientific">Luteitalea pratensis</name>
    <dbReference type="NCBI Taxonomy" id="1855912"/>
    <lineage>
        <taxon>Bacteria</taxon>
        <taxon>Pseudomonadati</taxon>
        <taxon>Acidobacteriota</taxon>
        <taxon>Vicinamibacteria</taxon>
        <taxon>Vicinamibacterales</taxon>
        <taxon>Vicinamibacteraceae</taxon>
        <taxon>Luteitalea</taxon>
    </lineage>
</organism>
<dbReference type="Gene3D" id="3.40.1690.10">
    <property type="entry name" value="secretion proteins EscU"/>
    <property type="match status" value="1"/>
</dbReference>
<dbReference type="RefSeq" id="WP_110172252.1">
    <property type="nucleotide sequence ID" value="NZ_CP015136.1"/>
</dbReference>
<dbReference type="OrthoDB" id="9810419at2"/>
<dbReference type="KEGG" id="abac:LuPra_03875"/>
<evidence type="ECO:0000313" key="2">
    <source>
        <dbReference type="EMBL" id="AMY10637.1"/>
    </source>
</evidence>
<sequence>MTGAPPPDRRRAAALRYVPGETSAPQIVATGDGMLADRIIALAREHGIPVHENPDLVNLLTQLPPDTAIPPALYLAVAEVIAFLLRTANAARA</sequence>